<evidence type="ECO:0000313" key="9">
    <source>
        <dbReference type="EMBL" id="TFD78420.1"/>
    </source>
</evidence>
<name>A0A4Y8KSY1_9MICO</name>
<dbReference type="InterPro" id="IPR033948">
    <property type="entry name" value="ETF_beta_N"/>
</dbReference>
<comment type="cofactor">
    <cofactor evidence="1">
        <name>FAD</name>
        <dbReference type="ChEBI" id="CHEBI:57692"/>
    </cofactor>
</comment>
<dbReference type="AlphaFoldDB" id="A0A4Y8KSY1"/>
<dbReference type="InterPro" id="IPR012255">
    <property type="entry name" value="ETF_b"/>
</dbReference>
<evidence type="ECO:0000256" key="3">
    <source>
        <dbReference type="ARBA" id="ARBA00011355"/>
    </source>
</evidence>
<dbReference type="InterPro" id="IPR014729">
    <property type="entry name" value="Rossmann-like_a/b/a_fold"/>
</dbReference>
<evidence type="ECO:0000256" key="7">
    <source>
        <dbReference type="ARBA" id="ARBA00025649"/>
    </source>
</evidence>
<dbReference type="Pfam" id="PF01012">
    <property type="entry name" value="ETF"/>
    <property type="match status" value="1"/>
</dbReference>
<dbReference type="EMBL" id="SOHQ01000028">
    <property type="protein sequence ID" value="TFD78420.1"/>
    <property type="molecule type" value="Genomic_DNA"/>
</dbReference>
<comment type="caution">
    <text evidence="9">The sequence shown here is derived from an EMBL/GenBank/DDBJ whole genome shotgun (WGS) entry which is preliminary data.</text>
</comment>
<evidence type="ECO:0000313" key="10">
    <source>
        <dbReference type="Proteomes" id="UP000298218"/>
    </source>
</evidence>
<keyword evidence="5" id="KW-0813">Transport</keyword>
<dbReference type="GO" id="GO:0005829">
    <property type="term" value="C:cytosol"/>
    <property type="evidence" value="ECO:0007669"/>
    <property type="project" value="TreeGrafter"/>
</dbReference>
<protein>
    <recommendedName>
        <fullName evidence="4">Electron transfer flavoprotein subunit beta</fullName>
    </recommendedName>
</protein>
<comment type="function">
    <text evidence="7">The electron transfer flavoprotein serves as a specific electron acceptor for other dehydrogenases. It transfers the electrons to the main respiratory chain via ETF-ubiquinone oxidoreductase (ETF dehydrogenase).</text>
</comment>
<dbReference type="GO" id="GO:0009055">
    <property type="term" value="F:electron transfer activity"/>
    <property type="evidence" value="ECO:0007669"/>
    <property type="project" value="InterPro"/>
</dbReference>
<comment type="subunit">
    <text evidence="3">Heterodimer of an alpha and a beta subunit.</text>
</comment>
<keyword evidence="10" id="KW-1185">Reference proteome</keyword>
<dbReference type="InterPro" id="IPR014730">
    <property type="entry name" value="ETF_a/b_N"/>
</dbReference>
<dbReference type="PANTHER" id="PTHR21294">
    <property type="entry name" value="ELECTRON TRANSFER FLAVOPROTEIN BETA-SUBUNIT"/>
    <property type="match status" value="1"/>
</dbReference>
<reference evidence="9 10" key="1">
    <citation type="submission" date="2019-03" db="EMBL/GenBank/DDBJ databases">
        <title>Genomics of glacier-inhabiting Cryobacterium strains.</title>
        <authorList>
            <person name="Liu Q."/>
            <person name="Xin Y.-H."/>
        </authorList>
    </citation>
    <scope>NUCLEOTIDE SEQUENCE [LARGE SCALE GENOMIC DNA]</scope>
    <source>
        <strain evidence="9 10">CGMCC 1.4292</strain>
    </source>
</reference>
<dbReference type="SMART" id="SM00893">
    <property type="entry name" value="ETF"/>
    <property type="match status" value="1"/>
</dbReference>
<dbReference type="PANTHER" id="PTHR21294:SF8">
    <property type="entry name" value="ELECTRON TRANSFER FLAVOPROTEIN SUBUNIT BETA"/>
    <property type="match status" value="1"/>
</dbReference>
<keyword evidence="6" id="KW-0249">Electron transport</keyword>
<dbReference type="RefSeq" id="WP_134174418.1">
    <property type="nucleotide sequence ID" value="NZ_SODI01000001.1"/>
</dbReference>
<organism evidence="9 10">
    <name type="scientific">Cryobacterium psychrophilum</name>
    <dbReference type="NCBI Taxonomy" id="41988"/>
    <lineage>
        <taxon>Bacteria</taxon>
        <taxon>Bacillati</taxon>
        <taxon>Actinomycetota</taxon>
        <taxon>Actinomycetes</taxon>
        <taxon>Micrococcales</taxon>
        <taxon>Microbacteriaceae</taxon>
        <taxon>Cryobacterium</taxon>
    </lineage>
</organism>
<comment type="similarity">
    <text evidence="2">Belongs to the ETF beta-subunit/FixA family.</text>
</comment>
<proteinExistence type="inferred from homology"/>
<accession>A0A4Y8KSY1</accession>
<evidence type="ECO:0000256" key="1">
    <source>
        <dbReference type="ARBA" id="ARBA00001974"/>
    </source>
</evidence>
<dbReference type="Proteomes" id="UP000298218">
    <property type="component" value="Unassembled WGS sequence"/>
</dbReference>
<dbReference type="OrthoDB" id="9804960at2"/>
<dbReference type="SUPFAM" id="SSF52402">
    <property type="entry name" value="Adenine nucleotide alpha hydrolases-like"/>
    <property type="match status" value="1"/>
</dbReference>
<evidence type="ECO:0000259" key="8">
    <source>
        <dbReference type="SMART" id="SM00893"/>
    </source>
</evidence>
<dbReference type="CDD" id="cd01714">
    <property type="entry name" value="ETF_beta"/>
    <property type="match status" value="1"/>
</dbReference>
<evidence type="ECO:0000256" key="6">
    <source>
        <dbReference type="ARBA" id="ARBA00022982"/>
    </source>
</evidence>
<evidence type="ECO:0000256" key="4">
    <source>
        <dbReference type="ARBA" id="ARBA00016797"/>
    </source>
</evidence>
<dbReference type="PIRSF" id="PIRSF000090">
    <property type="entry name" value="Beta-ETF"/>
    <property type="match status" value="1"/>
</dbReference>
<evidence type="ECO:0000256" key="2">
    <source>
        <dbReference type="ARBA" id="ARBA00007557"/>
    </source>
</evidence>
<evidence type="ECO:0000256" key="5">
    <source>
        <dbReference type="ARBA" id="ARBA00022448"/>
    </source>
</evidence>
<feature type="domain" description="Electron transfer flavoprotein alpha/beta-subunit N-terminal" evidence="8">
    <location>
        <begin position="23"/>
        <end position="213"/>
    </location>
</feature>
<gene>
    <name evidence="9" type="ORF">E3T53_09490</name>
</gene>
<dbReference type="Gene3D" id="3.40.50.620">
    <property type="entry name" value="HUPs"/>
    <property type="match status" value="1"/>
</dbReference>
<sequence length="260" mass="27323">MKIVVLVKQVPDTWGERKLNPESGRVDRDATDRVIDEIGERAIEVALTYRDAHKGTEVVVLSMGPASVTAALRKALSMGADSAIHVLDDALVGADVGWTSRALAAAITRSGCDLVVGGNESTDGRGGVVPAMIAEHLGRPHLGFLNTVELTDAQVAGERSTESGLLRAHCPLPAVISVTESLPEARFPNFKGILTAKKKPLEVLSLRDLGLDPASSFDGMARSRVVTTSARPARSAGTITVDSGNAAVELADFLAAERLI</sequence>